<dbReference type="InterPro" id="IPR024987">
    <property type="entry name" value="DUF3889"/>
</dbReference>
<organism evidence="2 3">
    <name type="scientific">Paenibacillus segetis</name>
    <dbReference type="NCBI Taxonomy" id="1325360"/>
    <lineage>
        <taxon>Bacteria</taxon>
        <taxon>Bacillati</taxon>
        <taxon>Bacillota</taxon>
        <taxon>Bacilli</taxon>
        <taxon>Bacillales</taxon>
        <taxon>Paenibacillaceae</taxon>
        <taxon>Paenibacillus</taxon>
    </lineage>
</organism>
<gene>
    <name evidence="2" type="ORF">GCM10008013_19610</name>
</gene>
<dbReference type="Proteomes" id="UP000659344">
    <property type="component" value="Unassembled WGS sequence"/>
</dbReference>
<keyword evidence="1" id="KW-0732">Signal</keyword>
<accession>A0ABQ1YD16</accession>
<evidence type="ECO:0000256" key="1">
    <source>
        <dbReference type="SAM" id="SignalP"/>
    </source>
</evidence>
<dbReference type="EMBL" id="BMFT01000001">
    <property type="protein sequence ID" value="GGH21605.1"/>
    <property type="molecule type" value="Genomic_DNA"/>
</dbReference>
<feature type="signal peptide" evidence="1">
    <location>
        <begin position="1"/>
        <end position="21"/>
    </location>
</feature>
<dbReference type="Pfam" id="PF13028">
    <property type="entry name" value="DUF3889"/>
    <property type="match status" value="1"/>
</dbReference>
<keyword evidence="3" id="KW-1185">Reference proteome</keyword>
<evidence type="ECO:0008006" key="4">
    <source>
        <dbReference type="Google" id="ProtNLM"/>
    </source>
</evidence>
<dbReference type="Gene3D" id="3.10.450.390">
    <property type="entry name" value="Protein of unknown function DUF3889"/>
    <property type="match status" value="1"/>
</dbReference>
<dbReference type="RefSeq" id="WP_188538164.1">
    <property type="nucleotide sequence ID" value="NZ_BMFT01000001.1"/>
</dbReference>
<comment type="caution">
    <text evidence="2">The sequence shown here is derived from an EMBL/GenBank/DDBJ whole genome shotgun (WGS) entry which is preliminary data.</text>
</comment>
<evidence type="ECO:0000313" key="2">
    <source>
        <dbReference type="EMBL" id="GGH21605.1"/>
    </source>
</evidence>
<proteinExistence type="predicted"/>
<evidence type="ECO:0000313" key="3">
    <source>
        <dbReference type="Proteomes" id="UP000659344"/>
    </source>
</evidence>
<name>A0ABQ1YD16_9BACL</name>
<reference evidence="3" key="1">
    <citation type="journal article" date="2019" name="Int. J. Syst. Evol. Microbiol.">
        <title>The Global Catalogue of Microorganisms (GCM) 10K type strain sequencing project: providing services to taxonomists for standard genome sequencing and annotation.</title>
        <authorList>
            <consortium name="The Broad Institute Genomics Platform"/>
            <consortium name="The Broad Institute Genome Sequencing Center for Infectious Disease"/>
            <person name="Wu L."/>
            <person name="Ma J."/>
        </authorList>
    </citation>
    <scope>NUCLEOTIDE SEQUENCE [LARGE SCALE GENOMIC DNA]</scope>
    <source>
        <strain evidence="3">CGMCC 1.12769</strain>
    </source>
</reference>
<sequence>MRKVMLFLIALFIASTVTVGAAPDYVKWGALAVKETQKRYQAEIVDYKHIGRTDLTAQKSEEQFKLWLRSKEGKEFGVFVYIEFDPSNDKVQSVRFVESDR</sequence>
<protein>
    <recommendedName>
        <fullName evidence="4">DUF3889 domain-containing protein</fullName>
    </recommendedName>
</protein>
<feature type="chain" id="PRO_5045983249" description="DUF3889 domain-containing protein" evidence="1">
    <location>
        <begin position="22"/>
        <end position="101"/>
    </location>
</feature>